<dbReference type="Proteomes" id="UP000223071">
    <property type="component" value="Unassembled WGS sequence"/>
</dbReference>
<keyword evidence="3" id="KW-1185">Reference proteome</keyword>
<dbReference type="InterPro" id="IPR013429">
    <property type="entry name" value="Regulatory_FmdB_Zinc_ribbon"/>
</dbReference>
<evidence type="ECO:0000313" key="3">
    <source>
        <dbReference type="Proteomes" id="UP000223071"/>
    </source>
</evidence>
<reference evidence="2 3" key="1">
    <citation type="submission" date="2017-09" db="EMBL/GenBank/DDBJ databases">
        <title>Sequencing the genomes of two abundant thermophiles in Great Basin hot springs: Thermocrinis jamiesonii and novel Chloroflexi Thermoflexus hugenholtzii.</title>
        <authorList>
            <person name="Hedlund B."/>
        </authorList>
    </citation>
    <scope>NUCLEOTIDE SEQUENCE [LARGE SCALE GENOMIC DNA]</scope>
    <source>
        <strain evidence="2 3">G233</strain>
    </source>
</reference>
<name>A0A2A9HCZ8_TEPT2</name>
<evidence type="ECO:0000313" key="2">
    <source>
        <dbReference type="EMBL" id="PFG73041.1"/>
    </source>
</evidence>
<dbReference type="EMBL" id="PDJQ01000001">
    <property type="protein sequence ID" value="PFG73041.1"/>
    <property type="molecule type" value="Genomic_DNA"/>
</dbReference>
<dbReference type="RefSeq" id="WP_098502526.1">
    <property type="nucleotide sequence ID" value="NZ_PDJQ01000001.1"/>
</dbReference>
<dbReference type="SMART" id="SM00834">
    <property type="entry name" value="CxxC_CXXC_SSSS"/>
    <property type="match status" value="1"/>
</dbReference>
<organism evidence="2 3">
    <name type="scientific">Tepidiforma thermophila (strain KCTC 52669 / CGMCC 1.13589 / G233)</name>
    <dbReference type="NCBI Taxonomy" id="2761530"/>
    <lineage>
        <taxon>Bacteria</taxon>
        <taxon>Bacillati</taxon>
        <taxon>Chloroflexota</taxon>
        <taxon>Tepidiformia</taxon>
        <taxon>Tepidiformales</taxon>
        <taxon>Tepidiformaceae</taxon>
        <taxon>Tepidiforma</taxon>
    </lineage>
</organism>
<dbReference type="NCBIfam" id="TIGR02605">
    <property type="entry name" value="CxxC_CxxC_SSSS"/>
    <property type="match status" value="1"/>
</dbReference>
<evidence type="ECO:0000259" key="1">
    <source>
        <dbReference type="SMART" id="SM00834"/>
    </source>
</evidence>
<comment type="caution">
    <text evidence="2">The sequence shown here is derived from an EMBL/GenBank/DDBJ whole genome shotgun (WGS) entry which is preliminary data.</text>
</comment>
<feature type="domain" description="Putative regulatory protein FmdB zinc ribbon" evidence="1">
    <location>
        <begin position="1"/>
        <end position="47"/>
    </location>
</feature>
<proteinExistence type="predicted"/>
<dbReference type="AlphaFoldDB" id="A0A2A9HCZ8"/>
<gene>
    <name evidence="2" type="ORF">A9A59_0234</name>
</gene>
<sequence length="99" mass="10898">MPLYEFKCAKCGAMTELFVRSVLAPVEPPPCPGAGSEHGHEMRRIVSAFVRHQTLKDKIAEAEAKYGKEVDAAMGPAPDVGKYARRYEKLAKDLPPEPD</sequence>
<accession>A0A2A9HCZ8</accession>
<dbReference type="Pfam" id="PF09723">
    <property type="entry name" value="Zn_ribbon_8"/>
    <property type="match status" value="1"/>
</dbReference>
<protein>
    <submittedName>
        <fullName evidence="2">Putative FmdB family regulatory protein</fullName>
    </submittedName>
</protein>